<dbReference type="EMBL" id="RKQZ01000001">
    <property type="protein sequence ID" value="RPF21828.1"/>
    <property type="molecule type" value="Genomic_DNA"/>
</dbReference>
<reference evidence="1 2" key="1">
    <citation type="submission" date="2018-11" db="EMBL/GenBank/DDBJ databases">
        <title>Sequencing the genomes of 1000 actinobacteria strains.</title>
        <authorList>
            <person name="Klenk H.-P."/>
        </authorList>
    </citation>
    <scope>NUCLEOTIDE SEQUENCE [LARGE SCALE GENOMIC DNA]</scope>
    <source>
        <strain evidence="1 2">DSM 15700</strain>
    </source>
</reference>
<proteinExistence type="predicted"/>
<evidence type="ECO:0000313" key="1">
    <source>
        <dbReference type="EMBL" id="RPF21828.1"/>
    </source>
</evidence>
<evidence type="ECO:0000313" key="2">
    <source>
        <dbReference type="Proteomes" id="UP000280501"/>
    </source>
</evidence>
<comment type="caution">
    <text evidence="1">The sequence shown here is derived from an EMBL/GenBank/DDBJ whole genome shotgun (WGS) entry which is preliminary data.</text>
</comment>
<dbReference type="AlphaFoldDB" id="A0A3N4Z7K2"/>
<sequence>MGLLDGIIAAIINVLEGLGLPISLPPLPF</sequence>
<protein>
    <submittedName>
        <fullName evidence="1">Uncharacterized protein</fullName>
    </submittedName>
</protein>
<organism evidence="1 2">
    <name type="scientific">Myceligenerans xiligouense</name>
    <dbReference type="NCBI Taxonomy" id="253184"/>
    <lineage>
        <taxon>Bacteria</taxon>
        <taxon>Bacillati</taxon>
        <taxon>Actinomycetota</taxon>
        <taxon>Actinomycetes</taxon>
        <taxon>Micrococcales</taxon>
        <taxon>Promicromonosporaceae</taxon>
        <taxon>Myceligenerans</taxon>
    </lineage>
</organism>
<dbReference type="Proteomes" id="UP000280501">
    <property type="component" value="Unassembled WGS sequence"/>
</dbReference>
<keyword evidence="2" id="KW-1185">Reference proteome</keyword>
<gene>
    <name evidence="1" type="ORF">EDD34_2464</name>
</gene>
<accession>A0A3N4Z7K2</accession>
<name>A0A3N4Z7K2_9MICO</name>